<dbReference type="Pfam" id="PF00149">
    <property type="entry name" value="Metallophos"/>
    <property type="match status" value="1"/>
</dbReference>
<evidence type="ECO:0000259" key="1">
    <source>
        <dbReference type="Pfam" id="PF00149"/>
    </source>
</evidence>
<keyword evidence="3" id="KW-1185">Reference proteome</keyword>
<dbReference type="GO" id="GO:0016787">
    <property type="term" value="F:hydrolase activity"/>
    <property type="evidence" value="ECO:0007669"/>
    <property type="project" value="UniProtKB-KW"/>
</dbReference>
<dbReference type="InterPro" id="IPR051158">
    <property type="entry name" value="Metallophosphoesterase_sf"/>
</dbReference>
<dbReference type="PANTHER" id="PTHR31302">
    <property type="entry name" value="TRANSMEMBRANE PROTEIN WITH METALLOPHOSPHOESTERASE DOMAIN-RELATED"/>
    <property type="match status" value="1"/>
</dbReference>
<dbReference type="SUPFAM" id="SSF56300">
    <property type="entry name" value="Metallo-dependent phosphatases"/>
    <property type="match status" value="1"/>
</dbReference>
<proteinExistence type="predicted"/>
<organism evidence="2 3">
    <name type="scientific">Salimicrobium flavidum</name>
    <dbReference type="NCBI Taxonomy" id="570947"/>
    <lineage>
        <taxon>Bacteria</taxon>
        <taxon>Bacillati</taxon>
        <taxon>Bacillota</taxon>
        <taxon>Bacilli</taxon>
        <taxon>Bacillales</taxon>
        <taxon>Bacillaceae</taxon>
        <taxon>Salimicrobium</taxon>
    </lineage>
</organism>
<evidence type="ECO:0000313" key="3">
    <source>
        <dbReference type="Proteomes" id="UP000187608"/>
    </source>
</evidence>
<name>A0A1N7IJ16_9BACI</name>
<dbReference type="STRING" id="570947.SAMN05421687_101215"/>
<accession>A0A1N7IJ16</accession>
<dbReference type="InterPro" id="IPR004843">
    <property type="entry name" value="Calcineurin-like_PHP"/>
</dbReference>
<evidence type="ECO:0000313" key="2">
    <source>
        <dbReference type="EMBL" id="SIS37079.1"/>
    </source>
</evidence>
<dbReference type="Gene3D" id="3.60.21.10">
    <property type="match status" value="1"/>
</dbReference>
<dbReference type="Proteomes" id="UP000187608">
    <property type="component" value="Unassembled WGS sequence"/>
</dbReference>
<reference evidence="3" key="1">
    <citation type="submission" date="2017-01" db="EMBL/GenBank/DDBJ databases">
        <authorList>
            <person name="Varghese N."/>
            <person name="Submissions S."/>
        </authorList>
    </citation>
    <scope>NUCLEOTIDE SEQUENCE [LARGE SCALE GENOMIC DNA]</scope>
    <source>
        <strain evidence="3">DSM 23127</strain>
    </source>
</reference>
<dbReference type="AlphaFoldDB" id="A0A1N7IJ16"/>
<dbReference type="InterPro" id="IPR029052">
    <property type="entry name" value="Metallo-depent_PP-like"/>
</dbReference>
<gene>
    <name evidence="2" type="ORF">SAMN05421687_101215</name>
</gene>
<dbReference type="EMBL" id="FTOC01000001">
    <property type="protein sequence ID" value="SIS37079.1"/>
    <property type="molecule type" value="Genomic_DNA"/>
</dbReference>
<dbReference type="PANTHER" id="PTHR31302:SF0">
    <property type="entry name" value="TRANSMEMBRANE PROTEIN WITH METALLOPHOSPHOESTERASE DOMAIN"/>
    <property type="match status" value="1"/>
</dbReference>
<keyword evidence="2" id="KW-0378">Hydrolase</keyword>
<sequence>MLRRVWATLLLFIGVIRYMGRLATLPKRREHMLSVKDMQGIVRMMFISDVHNNRILSRIAEEDVDFIVLGGDFVDKRVSDKTMRYNLELLKKMKKPIYFIPGNNDGEKQSTPELMEQFGVRVLSNETIEEEGYSITGIDPYSGDEVIKPEKSSIRPSFLIMHDPFLMKQMSAFAEDYDLILSGHTHGGQIRFMDYGPYERGGWKTFEGKRVFVSEGYGTSLLPLRLETQSEYHVFVLQCEK</sequence>
<feature type="domain" description="Calcineurin-like phosphoesterase" evidence="1">
    <location>
        <begin position="43"/>
        <end position="187"/>
    </location>
</feature>
<protein>
    <submittedName>
        <fullName evidence="2">Predicted phosphohydrolase, MPP superfamily</fullName>
    </submittedName>
</protein>